<comment type="cofactor">
    <cofactor evidence="10">
        <name>Zn(2+)</name>
        <dbReference type="ChEBI" id="CHEBI:29105"/>
    </cofactor>
    <text evidence="10">Binds 1 zinc ion per subunit.</text>
</comment>
<evidence type="ECO:0000256" key="8">
    <source>
        <dbReference type="ARBA" id="ARBA00022884"/>
    </source>
</evidence>
<comment type="similarity">
    <text evidence="10">Belongs to the TRAFAC class YlqF/YawG GTPase family. RsgA subfamily.</text>
</comment>
<dbReference type="HAMAP" id="MF_01820">
    <property type="entry name" value="GTPase_RsgA"/>
    <property type="match status" value="1"/>
</dbReference>
<comment type="subcellular location">
    <subcellularLocation>
        <location evidence="10">Cytoplasm</location>
    </subcellularLocation>
</comment>
<evidence type="ECO:0000256" key="4">
    <source>
        <dbReference type="ARBA" id="ARBA00022730"/>
    </source>
</evidence>
<dbReference type="InterPro" id="IPR004881">
    <property type="entry name" value="Ribosome_biogen_GTPase_RsgA"/>
</dbReference>
<dbReference type="NCBIfam" id="TIGR00157">
    <property type="entry name" value="ribosome small subunit-dependent GTPase A"/>
    <property type="match status" value="1"/>
</dbReference>
<keyword evidence="15" id="KW-1185">Reference proteome</keyword>
<dbReference type="InterPro" id="IPR010914">
    <property type="entry name" value="RsgA_GTPase_dom"/>
</dbReference>
<dbReference type="SUPFAM" id="SSF52540">
    <property type="entry name" value="P-loop containing nucleoside triphosphate hydrolases"/>
    <property type="match status" value="1"/>
</dbReference>
<evidence type="ECO:0000256" key="2">
    <source>
        <dbReference type="ARBA" id="ARBA00022517"/>
    </source>
</evidence>
<feature type="binding site" evidence="10">
    <location>
        <begin position="205"/>
        <end position="213"/>
    </location>
    <ligand>
        <name>GTP</name>
        <dbReference type="ChEBI" id="CHEBI:37565"/>
    </ligand>
</feature>
<feature type="domain" description="EngC GTPase" evidence="12">
    <location>
        <begin position="114"/>
        <end position="260"/>
    </location>
</feature>
<feature type="binding site" evidence="10">
    <location>
        <position position="298"/>
    </location>
    <ligand>
        <name>Zn(2+)</name>
        <dbReference type="ChEBI" id="CHEBI:29105"/>
    </ligand>
</feature>
<dbReference type="InterPro" id="IPR027417">
    <property type="entry name" value="P-loop_NTPase"/>
</dbReference>
<keyword evidence="3 10" id="KW-0479">Metal-binding</keyword>
<feature type="binding site" evidence="10">
    <location>
        <position position="290"/>
    </location>
    <ligand>
        <name>Zn(2+)</name>
        <dbReference type="ChEBI" id="CHEBI:29105"/>
    </ligand>
</feature>
<evidence type="ECO:0000256" key="11">
    <source>
        <dbReference type="SAM" id="MobiDB-lite"/>
    </source>
</evidence>
<dbReference type="Pfam" id="PF03193">
    <property type="entry name" value="RsgA_GTPase"/>
    <property type="match status" value="1"/>
</dbReference>
<dbReference type="EC" id="3.6.1.-" evidence="10"/>
<evidence type="ECO:0000256" key="3">
    <source>
        <dbReference type="ARBA" id="ARBA00022723"/>
    </source>
</evidence>
<feature type="binding site" evidence="10">
    <location>
        <begin position="153"/>
        <end position="156"/>
    </location>
    <ligand>
        <name>GTP</name>
        <dbReference type="ChEBI" id="CHEBI:37565"/>
    </ligand>
</feature>
<feature type="region of interest" description="Disordered" evidence="11">
    <location>
        <begin position="331"/>
        <end position="359"/>
    </location>
</feature>
<reference evidence="14 15" key="1">
    <citation type="submission" date="2019-08" db="EMBL/GenBank/DDBJ databases">
        <title>Archangium and Cystobacter genomes.</title>
        <authorList>
            <person name="Chen I.-C.K."/>
            <person name="Wielgoss S."/>
        </authorList>
    </citation>
    <scope>NUCLEOTIDE SEQUENCE [LARGE SCALE GENOMIC DNA]</scope>
    <source>
        <strain evidence="14 15">Cbm 6</strain>
    </source>
</reference>
<feature type="binding site" evidence="10">
    <location>
        <position position="285"/>
    </location>
    <ligand>
        <name>Zn(2+)</name>
        <dbReference type="ChEBI" id="CHEBI:29105"/>
    </ligand>
</feature>
<dbReference type="CDD" id="cd01854">
    <property type="entry name" value="YjeQ_EngC"/>
    <property type="match status" value="1"/>
</dbReference>
<accession>A0ABY9XAE5</accession>
<proteinExistence type="inferred from homology"/>
<sequence length="359" mass="39673">MDEHALEKLGWGPSFQEAWAPRASEGEEPARIAADYGVEYVLYSARGDLRATVPGRLRMAIRKGESVRPVVGDWVSFEPRIQEGTSIIQAVLPRRTQLARKAAGRTDEEQVVAANVDVVFLVSALTRDLNPRRLERYLALAWDSGAQPVVVLTKTDLCEDVEAARESIAALAPDVPLHTVSSVTGEGLDALWQYIGGNRTVALIGSSGVGKSTLINRLVGTARMVVGEVREDDKGRHTTTHRELFVLPQGGLVIDTPGMRELGLMESEEGLRTAFVDIEELAAGCRFNDCRHEKEPGCAVQQAIRDGQLPSERLENYHKLVVEVARQERQRDAQAQARAKQDTKKTTRAFNDFQKKRGR</sequence>
<dbReference type="Gene3D" id="3.40.50.300">
    <property type="entry name" value="P-loop containing nucleotide triphosphate hydrolases"/>
    <property type="match status" value="1"/>
</dbReference>
<dbReference type="PANTHER" id="PTHR32120:SF10">
    <property type="entry name" value="SMALL RIBOSOMAL SUBUNIT BIOGENESIS GTPASE RSGA"/>
    <property type="match status" value="1"/>
</dbReference>
<keyword evidence="4 10" id="KW-0699">rRNA-binding</keyword>
<evidence type="ECO:0000256" key="7">
    <source>
        <dbReference type="ARBA" id="ARBA00022833"/>
    </source>
</evidence>
<keyword evidence="9 10" id="KW-0342">GTP-binding</keyword>
<dbReference type="PANTHER" id="PTHR32120">
    <property type="entry name" value="SMALL RIBOSOMAL SUBUNIT BIOGENESIS GTPASE RSGA"/>
    <property type="match status" value="1"/>
</dbReference>
<dbReference type="PROSITE" id="PS51721">
    <property type="entry name" value="G_CP"/>
    <property type="match status" value="1"/>
</dbReference>
<dbReference type="PROSITE" id="PS50936">
    <property type="entry name" value="ENGC_GTPASE"/>
    <property type="match status" value="1"/>
</dbReference>
<gene>
    <name evidence="10 14" type="primary">rsgA</name>
    <name evidence="14" type="ORF">F0U60_09870</name>
</gene>
<comment type="function">
    <text evidence="10">One of several proteins that assist in the late maturation steps of the functional core of the 30S ribosomal subunit. Helps release RbfA from mature subunits. May play a role in the assembly of ribosomal proteins into the subunit. Circularly permuted GTPase that catalyzes slow GTP hydrolysis, GTPase activity is stimulated by the 30S ribosomal subunit.</text>
</comment>
<keyword evidence="2 10" id="KW-0690">Ribosome biogenesis</keyword>
<name>A0ABY9XAE5_9BACT</name>
<dbReference type="Gene3D" id="1.10.40.50">
    <property type="entry name" value="Probable gtpase engc, domain 3"/>
    <property type="match status" value="1"/>
</dbReference>
<evidence type="ECO:0000313" key="15">
    <source>
        <dbReference type="Proteomes" id="UP001611383"/>
    </source>
</evidence>
<evidence type="ECO:0000259" key="12">
    <source>
        <dbReference type="PROSITE" id="PS50936"/>
    </source>
</evidence>
<feature type="binding site" evidence="10">
    <location>
        <position position="292"/>
    </location>
    <ligand>
        <name>Zn(2+)</name>
        <dbReference type="ChEBI" id="CHEBI:29105"/>
    </ligand>
</feature>
<evidence type="ECO:0000256" key="5">
    <source>
        <dbReference type="ARBA" id="ARBA00022741"/>
    </source>
</evidence>
<evidence type="ECO:0000256" key="10">
    <source>
        <dbReference type="HAMAP-Rule" id="MF_01820"/>
    </source>
</evidence>
<dbReference type="EMBL" id="CP043494">
    <property type="protein sequence ID" value="WNG52304.1"/>
    <property type="molecule type" value="Genomic_DNA"/>
</dbReference>
<dbReference type="InterPro" id="IPR030378">
    <property type="entry name" value="G_CP_dom"/>
</dbReference>
<evidence type="ECO:0000256" key="6">
    <source>
        <dbReference type="ARBA" id="ARBA00022801"/>
    </source>
</evidence>
<keyword evidence="8 10" id="KW-0694">RNA-binding</keyword>
<organism evidence="14 15">
    <name type="scientific">Archangium minus</name>
    <dbReference type="NCBI Taxonomy" id="83450"/>
    <lineage>
        <taxon>Bacteria</taxon>
        <taxon>Pseudomonadati</taxon>
        <taxon>Myxococcota</taxon>
        <taxon>Myxococcia</taxon>
        <taxon>Myxococcales</taxon>
        <taxon>Cystobacterineae</taxon>
        <taxon>Archangiaceae</taxon>
        <taxon>Archangium</taxon>
    </lineage>
</organism>
<comment type="subunit">
    <text evidence="10">Monomer. Associates with 30S ribosomal subunit, binds 16S rRNA.</text>
</comment>
<evidence type="ECO:0000259" key="13">
    <source>
        <dbReference type="PROSITE" id="PS51721"/>
    </source>
</evidence>
<keyword evidence="1 10" id="KW-0963">Cytoplasm</keyword>
<feature type="domain" description="CP-type G" evidence="13">
    <location>
        <begin position="105"/>
        <end position="262"/>
    </location>
</feature>
<evidence type="ECO:0000313" key="14">
    <source>
        <dbReference type="EMBL" id="WNG52304.1"/>
    </source>
</evidence>
<keyword evidence="7 10" id="KW-0862">Zinc</keyword>
<evidence type="ECO:0000256" key="1">
    <source>
        <dbReference type="ARBA" id="ARBA00022490"/>
    </source>
</evidence>
<evidence type="ECO:0000256" key="9">
    <source>
        <dbReference type="ARBA" id="ARBA00023134"/>
    </source>
</evidence>
<dbReference type="Proteomes" id="UP001611383">
    <property type="component" value="Chromosome"/>
</dbReference>
<keyword evidence="6 10" id="KW-0378">Hydrolase</keyword>
<keyword evidence="5 10" id="KW-0547">Nucleotide-binding</keyword>
<protein>
    <recommendedName>
        <fullName evidence="10">Small ribosomal subunit biogenesis GTPase RsgA</fullName>
        <ecNumber evidence="10">3.6.1.-</ecNumber>
    </recommendedName>
</protein>